<evidence type="ECO:0008006" key="4">
    <source>
        <dbReference type="Google" id="ProtNLM"/>
    </source>
</evidence>
<keyword evidence="1" id="KW-0812">Transmembrane</keyword>
<proteinExistence type="predicted"/>
<dbReference type="EMBL" id="JAERTZ010000021">
    <property type="protein sequence ID" value="MBL1377630.1"/>
    <property type="molecule type" value="Genomic_DNA"/>
</dbReference>
<evidence type="ECO:0000256" key="1">
    <source>
        <dbReference type="SAM" id="Phobius"/>
    </source>
</evidence>
<sequence>MDETHIVIFILGLASGAVALGIAMSMLMAAKHYDETAHGRENRPGEP</sequence>
<protein>
    <recommendedName>
        <fullName evidence="4">DUF3149 domain-containing protein</fullName>
    </recommendedName>
</protein>
<reference evidence="3" key="1">
    <citation type="submission" date="2021-01" db="EMBL/GenBank/DDBJ databases">
        <title>Genome public.</title>
        <authorList>
            <person name="Liu C."/>
            <person name="Sun Q."/>
        </authorList>
    </citation>
    <scope>NUCLEOTIDE SEQUENCE [LARGE SCALE GENOMIC DNA]</scope>
    <source>
        <strain evidence="3">CGMCC 1.18722</strain>
    </source>
</reference>
<keyword evidence="1" id="KW-1133">Transmembrane helix</keyword>
<comment type="caution">
    <text evidence="2">The sequence shown here is derived from an EMBL/GenBank/DDBJ whole genome shotgun (WGS) entry which is preliminary data.</text>
</comment>
<gene>
    <name evidence="2" type="ORF">JKV55_09845</name>
</gene>
<keyword evidence="1" id="KW-0472">Membrane</keyword>
<dbReference type="RefSeq" id="WP_202084737.1">
    <property type="nucleotide sequence ID" value="NZ_JAERTZ010000021.1"/>
</dbReference>
<name>A0ABS1QS06_9GAMM</name>
<accession>A0ABS1QS06</accession>
<organism evidence="2 3">
    <name type="scientific">Zobellella iuensis</name>
    <dbReference type="NCBI Taxonomy" id="2803811"/>
    <lineage>
        <taxon>Bacteria</taxon>
        <taxon>Pseudomonadati</taxon>
        <taxon>Pseudomonadota</taxon>
        <taxon>Gammaproteobacteria</taxon>
        <taxon>Aeromonadales</taxon>
        <taxon>Aeromonadaceae</taxon>
        <taxon>Zobellella</taxon>
    </lineage>
</organism>
<keyword evidence="3" id="KW-1185">Reference proteome</keyword>
<dbReference type="Proteomes" id="UP000638570">
    <property type="component" value="Unassembled WGS sequence"/>
</dbReference>
<feature type="transmembrane region" description="Helical" evidence="1">
    <location>
        <begin position="6"/>
        <end position="30"/>
    </location>
</feature>
<evidence type="ECO:0000313" key="3">
    <source>
        <dbReference type="Proteomes" id="UP000638570"/>
    </source>
</evidence>
<evidence type="ECO:0000313" key="2">
    <source>
        <dbReference type="EMBL" id="MBL1377630.1"/>
    </source>
</evidence>